<organism evidence="1 2">
    <name type="scientific">Candidatus Scalindua rubra</name>
    <dbReference type="NCBI Taxonomy" id="1872076"/>
    <lineage>
        <taxon>Bacteria</taxon>
        <taxon>Pseudomonadati</taxon>
        <taxon>Planctomycetota</taxon>
        <taxon>Candidatus Brocadiia</taxon>
        <taxon>Candidatus Brocadiales</taxon>
        <taxon>Candidatus Scalinduaceae</taxon>
        <taxon>Candidatus Scalindua</taxon>
    </lineage>
</organism>
<dbReference type="Pfam" id="PF09957">
    <property type="entry name" value="VapB_antitoxin"/>
    <property type="match status" value="1"/>
</dbReference>
<dbReference type="AlphaFoldDB" id="A0A1E3XG79"/>
<name>A0A1E3XG79_9BACT</name>
<sequence length="68" mass="8004">MGKTTVFLDDDLIKEALKATNLKTKREVIEEGLKELIRKRSQERLRQELGTYDIDLTLKELERLRSKS</sequence>
<accession>A0A1E3XG79</accession>
<dbReference type="InterPro" id="IPR019239">
    <property type="entry name" value="VapB_antitoxin"/>
</dbReference>
<proteinExistence type="predicted"/>
<protein>
    <submittedName>
        <fullName evidence="1">Transcription regulator of the Arc/MetJ class</fullName>
    </submittedName>
</protein>
<dbReference type="Proteomes" id="UP000094056">
    <property type="component" value="Unassembled WGS sequence"/>
</dbReference>
<reference evidence="1 2" key="1">
    <citation type="submission" date="2016-07" db="EMBL/GenBank/DDBJ databases">
        <title>Draft genome of Scalindua rubra, obtained from a brine-seawater interface in the Red Sea, sheds light on salt adaptation in anammox bacteria.</title>
        <authorList>
            <person name="Speth D.R."/>
            <person name="Lagkouvardos I."/>
            <person name="Wang Y."/>
            <person name="Qian P.-Y."/>
            <person name="Dutilh B.E."/>
            <person name="Jetten M.S."/>
        </authorList>
    </citation>
    <scope>NUCLEOTIDE SEQUENCE [LARGE SCALE GENOMIC DNA]</scope>
    <source>
        <strain evidence="1">BSI-1</strain>
    </source>
</reference>
<evidence type="ECO:0000313" key="1">
    <source>
        <dbReference type="EMBL" id="ODS34646.1"/>
    </source>
</evidence>
<dbReference type="EMBL" id="MAYW01000003">
    <property type="protein sequence ID" value="ODS34646.1"/>
    <property type="molecule type" value="Genomic_DNA"/>
</dbReference>
<gene>
    <name evidence="1" type="ORF">SCARUB_00226</name>
</gene>
<evidence type="ECO:0000313" key="2">
    <source>
        <dbReference type="Proteomes" id="UP000094056"/>
    </source>
</evidence>
<comment type="caution">
    <text evidence="1">The sequence shown here is derived from an EMBL/GenBank/DDBJ whole genome shotgun (WGS) entry which is preliminary data.</text>
</comment>